<keyword evidence="1" id="KW-0472">Membrane</keyword>
<name>A0ABW0M957_9BURK</name>
<evidence type="ECO:0000256" key="1">
    <source>
        <dbReference type="SAM" id="Phobius"/>
    </source>
</evidence>
<dbReference type="RefSeq" id="WP_378997859.1">
    <property type="nucleotide sequence ID" value="NZ_JBHSMT010000023.1"/>
</dbReference>
<feature type="transmembrane region" description="Helical" evidence="1">
    <location>
        <begin position="57"/>
        <end position="75"/>
    </location>
</feature>
<evidence type="ECO:0000313" key="3">
    <source>
        <dbReference type="Proteomes" id="UP001596045"/>
    </source>
</evidence>
<comment type="caution">
    <text evidence="2">The sequence shown here is derived from an EMBL/GenBank/DDBJ whole genome shotgun (WGS) entry which is preliminary data.</text>
</comment>
<proteinExistence type="predicted"/>
<keyword evidence="1" id="KW-0812">Transmembrane</keyword>
<protein>
    <submittedName>
        <fullName evidence="2">Uncharacterized protein</fullName>
    </submittedName>
</protein>
<accession>A0ABW0M957</accession>
<dbReference type="Proteomes" id="UP001596045">
    <property type="component" value="Unassembled WGS sequence"/>
</dbReference>
<keyword evidence="1" id="KW-1133">Transmembrane helix</keyword>
<dbReference type="EMBL" id="JBHSMT010000023">
    <property type="protein sequence ID" value="MFC5474749.1"/>
    <property type="molecule type" value="Genomic_DNA"/>
</dbReference>
<evidence type="ECO:0000313" key="2">
    <source>
        <dbReference type="EMBL" id="MFC5474749.1"/>
    </source>
</evidence>
<sequence>MIAPLAEIAPGNHEEPNDYPLNQYSASKIDLFIFEWWMPILSTKKIIVDRKIQMKTAIYRFAVVAAVVLPLFAAMQNTAAVQLIADSALAGGGLLARATMSLDGLAQAGQVAEATAARSNF</sequence>
<reference evidence="3" key="1">
    <citation type="journal article" date="2019" name="Int. J. Syst. Evol. Microbiol.">
        <title>The Global Catalogue of Microorganisms (GCM) 10K type strain sequencing project: providing services to taxonomists for standard genome sequencing and annotation.</title>
        <authorList>
            <consortium name="The Broad Institute Genomics Platform"/>
            <consortium name="The Broad Institute Genome Sequencing Center for Infectious Disease"/>
            <person name="Wu L."/>
            <person name="Ma J."/>
        </authorList>
    </citation>
    <scope>NUCLEOTIDE SEQUENCE [LARGE SCALE GENOMIC DNA]</scope>
    <source>
        <strain evidence="3">JCM 17066</strain>
    </source>
</reference>
<organism evidence="2 3">
    <name type="scientific">Paraherbaspirillum soli</name>
    <dbReference type="NCBI Taxonomy" id="631222"/>
    <lineage>
        <taxon>Bacteria</taxon>
        <taxon>Pseudomonadati</taxon>
        <taxon>Pseudomonadota</taxon>
        <taxon>Betaproteobacteria</taxon>
        <taxon>Burkholderiales</taxon>
        <taxon>Oxalobacteraceae</taxon>
        <taxon>Paraherbaspirillum</taxon>
    </lineage>
</organism>
<gene>
    <name evidence="2" type="ORF">ACFPM8_12365</name>
</gene>
<keyword evidence="3" id="KW-1185">Reference proteome</keyword>